<sequence length="193" mass="20467">MTEPLFPSFSSLAKQVWYWPVIRGVIAVVFGVVALVSPIGTAVALAVIIGIFAVVDGVVEIVDGIRYRDYGGAGLRIAIGAITLIFGLLVLVWPGKTLTVLIYLVAIWSILVGIFQFVVSFMLRSIPGSGWGWGVFAGLVSFLFGILVIAQPSAGLTTIIWIIGIYALIIGLALIALGLQIRSLGKRAAELAL</sequence>
<reference evidence="2 3" key="1">
    <citation type="submission" date="2016-09" db="EMBL/GenBank/DDBJ databases">
        <authorList>
            <person name="Capua I."/>
            <person name="De Benedictis P."/>
            <person name="Joannis T."/>
            <person name="Lombin L.H."/>
            <person name="Cattoli G."/>
        </authorList>
    </citation>
    <scope>NUCLEOTIDE SEQUENCE [LARGE SCALE GENOMIC DNA]</scope>
    <source>
        <strain evidence="2 3">ISLP-3</strain>
    </source>
</reference>
<protein>
    <submittedName>
        <fullName evidence="2">Uncharacterized membrane protein HdeD, DUF308 family</fullName>
    </submittedName>
</protein>
<evidence type="ECO:0000256" key="1">
    <source>
        <dbReference type="SAM" id="Phobius"/>
    </source>
</evidence>
<dbReference type="Pfam" id="PF03729">
    <property type="entry name" value="DUF308"/>
    <property type="match status" value="2"/>
</dbReference>
<dbReference type="PANTHER" id="PTHR34989:SF1">
    <property type="entry name" value="PROTEIN HDED"/>
    <property type="match status" value="1"/>
</dbReference>
<dbReference type="EMBL" id="FMYH01000001">
    <property type="protein sequence ID" value="SDB90274.1"/>
    <property type="molecule type" value="Genomic_DNA"/>
</dbReference>
<dbReference type="InterPro" id="IPR005325">
    <property type="entry name" value="DUF308_memb"/>
</dbReference>
<feature type="transmembrane region" description="Helical" evidence="1">
    <location>
        <begin position="100"/>
        <end position="123"/>
    </location>
</feature>
<feature type="transmembrane region" description="Helical" evidence="1">
    <location>
        <begin position="74"/>
        <end position="94"/>
    </location>
</feature>
<evidence type="ECO:0000313" key="2">
    <source>
        <dbReference type="EMBL" id="SDB90274.1"/>
    </source>
</evidence>
<feature type="transmembrane region" description="Helical" evidence="1">
    <location>
        <begin position="156"/>
        <end position="179"/>
    </location>
</feature>
<gene>
    <name evidence="2" type="ORF">SAMN05216410_0814</name>
</gene>
<keyword evidence="1" id="KW-0812">Transmembrane</keyword>
<proteinExistence type="predicted"/>
<keyword evidence="1" id="KW-1133">Transmembrane helix</keyword>
<keyword evidence="1" id="KW-0472">Membrane</keyword>
<dbReference type="PANTHER" id="PTHR34989">
    <property type="entry name" value="PROTEIN HDED"/>
    <property type="match status" value="1"/>
</dbReference>
<dbReference type="OrthoDB" id="193343at2"/>
<dbReference type="AlphaFoldDB" id="A0A1G6H7Z8"/>
<dbReference type="Proteomes" id="UP000199039">
    <property type="component" value="Unassembled WGS sequence"/>
</dbReference>
<feature type="transmembrane region" description="Helical" evidence="1">
    <location>
        <begin position="130"/>
        <end position="150"/>
    </location>
</feature>
<dbReference type="InterPro" id="IPR052712">
    <property type="entry name" value="Acid_resist_chaperone_HdeD"/>
</dbReference>
<name>A0A1G6H7Z8_9MICO</name>
<dbReference type="RefSeq" id="WP_093180969.1">
    <property type="nucleotide sequence ID" value="NZ_FMYH01000001.1"/>
</dbReference>
<accession>A0A1G6H7Z8</accession>
<feature type="transmembrane region" description="Helical" evidence="1">
    <location>
        <begin position="16"/>
        <end position="36"/>
    </location>
</feature>
<dbReference type="STRING" id="1814289.SAMN05216410_0814"/>
<keyword evidence="3" id="KW-1185">Reference proteome</keyword>
<organism evidence="2 3">
    <name type="scientific">Sanguibacter gelidistatuariae</name>
    <dbReference type="NCBI Taxonomy" id="1814289"/>
    <lineage>
        <taxon>Bacteria</taxon>
        <taxon>Bacillati</taxon>
        <taxon>Actinomycetota</taxon>
        <taxon>Actinomycetes</taxon>
        <taxon>Micrococcales</taxon>
        <taxon>Sanguibacteraceae</taxon>
        <taxon>Sanguibacter</taxon>
    </lineage>
</organism>
<evidence type="ECO:0000313" key="3">
    <source>
        <dbReference type="Proteomes" id="UP000199039"/>
    </source>
</evidence>
<dbReference type="GO" id="GO:0005886">
    <property type="term" value="C:plasma membrane"/>
    <property type="evidence" value="ECO:0007669"/>
    <property type="project" value="TreeGrafter"/>
</dbReference>